<feature type="compositionally biased region" description="Acidic residues" evidence="1">
    <location>
        <begin position="248"/>
        <end position="257"/>
    </location>
</feature>
<dbReference type="Proteomes" id="UP001355207">
    <property type="component" value="Chromosome 11"/>
</dbReference>
<dbReference type="RefSeq" id="XP_066079434.1">
    <property type="nucleotide sequence ID" value="XM_066223337.1"/>
</dbReference>
<name>A0AAX4K4W7_9TREE</name>
<feature type="compositionally biased region" description="Acidic residues" evidence="1">
    <location>
        <begin position="185"/>
        <end position="194"/>
    </location>
</feature>
<feature type="compositionally biased region" description="Basic and acidic residues" evidence="1">
    <location>
        <begin position="235"/>
        <end position="247"/>
    </location>
</feature>
<organism evidence="2 3">
    <name type="scientific">Kwoniella dendrophila CBS 6074</name>
    <dbReference type="NCBI Taxonomy" id="1295534"/>
    <lineage>
        <taxon>Eukaryota</taxon>
        <taxon>Fungi</taxon>
        <taxon>Dikarya</taxon>
        <taxon>Basidiomycota</taxon>
        <taxon>Agaricomycotina</taxon>
        <taxon>Tremellomycetes</taxon>
        <taxon>Tremellales</taxon>
        <taxon>Cryptococcaceae</taxon>
        <taxon>Kwoniella</taxon>
    </lineage>
</organism>
<protein>
    <recommendedName>
        <fullName evidence="4">37S ribosomal protein S25, mitochondrial</fullName>
    </recommendedName>
</protein>
<evidence type="ECO:0008006" key="4">
    <source>
        <dbReference type="Google" id="ProtNLM"/>
    </source>
</evidence>
<evidence type="ECO:0000256" key="1">
    <source>
        <dbReference type="SAM" id="MobiDB-lite"/>
    </source>
</evidence>
<dbReference type="AlphaFoldDB" id="A0AAX4K4W7"/>
<evidence type="ECO:0000313" key="2">
    <source>
        <dbReference type="EMBL" id="WWC92672.1"/>
    </source>
</evidence>
<proteinExistence type="predicted"/>
<reference evidence="2 3" key="1">
    <citation type="submission" date="2024-01" db="EMBL/GenBank/DDBJ databases">
        <title>Comparative genomics of Cryptococcus and Kwoniella reveals pathogenesis evolution and contrasting modes of karyotype evolution via chromosome fusion or intercentromeric recombination.</title>
        <authorList>
            <person name="Coelho M.A."/>
            <person name="David-Palma M."/>
            <person name="Shea T."/>
            <person name="Bowers K."/>
            <person name="McGinley-Smith S."/>
            <person name="Mohammad A.W."/>
            <person name="Gnirke A."/>
            <person name="Yurkov A.M."/>
            <person name="Nowrousian M."/>
            <person name="Sun S."/>
            <person name="Cuomo C.A."/>
            <person name="Heitman J."/>
        </authorList>
    </citation>
    <scope>NUCLEOTIDE SEQUENCE [LARGE SCALE GENOMIC DNA]</scope>
    <source>
        <strain evidence="2 3">CBS 6074</strain>
    </source>
</reference>
<dbReference type="GeneID" id="91098299"/>
<evidence type="ECO:0000313" key="3">
    <source>
        <dbReference type="Proteomes" id="UP001355207"/>
    </source>
</evidence>
<sequence length="380" mass="44428">MAKPSPQSATRIIQSLLSSNSHLNTQQIYQAGTEGLRPILQPAHVIDSSGRIRMKKVSNMREGRRPWIPMPMAPYPDHPFKSVNFLKRTILTSLESQGLIHKARIERPIETEEERQDAIQNAMRLTRKDERTALRLRQPVPSPRIPKITVSEYAWKMGPPSIRHQNDFVDNIDINQKGKGKQIEIEDDNDEDFEMNDRYDKYDNPESDRELALRMQRAWEKNRGESLGLKSSQDGQHHTEEGRQTKNEDEDEGIETMDEEMKRRWDQAVRLEEKFIESQIMEQKQIELRQNARRAAFKLDREQKKREKLEDKLAGRTEFIQAEKKRIEALEAIENYAKQTGEDVSDWYKELGIQEGEEIPINEDVKRKKRTGGGFGLKRE</sequence>
<keyword evidence="3" id="KW-1185">Reference proteome</keyword>
<feature type="region of interest" description="Disordered" evidence="1">
    <location>
        <begin position="173"/>
        <end position="207"/>
    </location>
</feature>
<feature type="region of interest" description="Disordered" evidence="1">
    <location>
        <begin position="224"/>
        <end position="257"/>
    </location>
</feature>
<gene>
    <name evidence="2" type="ORF">L201_007631</name>
</gene>
<accession>A0AAX4K4W7</accession>
<feature type="compositionally biased region" description="Basic and acidic residues" evidence="1">
    <location>
        <begin position="195"/>
        <end position="207"/>
    </location>
</feature>
<dbReference type="EMBL" id="CP144108">
    <property type="protein sequence ID" value="WWC92672.1"/>
    <property type="molecule type" value="Genomic_DNA"/>
</dbReference>